<protein>
    <submittedName>
        <fullName evidence="1">Uncharacterized protein</fullName>
    </submittedName>
</protein>
<proteinExistence type="predicted"/>
<dbReference type="EMBL" id="JABCSC020000001">
    <property type="protein sequence ID" value="NSL54818.1"/>
    <property type="molecule type" value="Genomic_DNA"/>
</dbReference>
<sequence>MDYCDLTDEEVELFAEHEHIPQEIAGPMACSLVQTDEGVKMICSCLSDLVSDAMTQGAIDKAEHVLHVYAEFRSAHPV</sequence>
<keyword evidence="2" id="KW-1185">Reference proteome</keyword>
<comment type="caution">
    <text evidence="1">The sequence shown here is derived from an EMBL/GenBank/DDBJ whole genome shotgun (WGS) entry which is preliminary data.</text>
</comment>
<reference evidence="1 2" key="1">
    <citation type="submission" date="2020-06" db="EMBL/GenBank/DDBJ databases">
        <title>Draft genome of Uliginosibacterium sp. IMCC34675.</title>
        <authorList>
            <person name="Song J."/>
        </authorList>
    </citation>
    <scope>NUCLEOTIDE SEQUENCE [LARGE SCALE GENOMIC DNA]</scope>
    <source>
        <strain evidence="1 2">IMCC34675</strain>
    </source>
</reference>
<organism evidence="1 2">
    <name type="scientific">Uliginosibacterium aquaticum</name>
    <dbReference type="NCBI Taxonomy" id="2731212"/>
    <lineage>
        <taxon>Bacteria</taxon>
        <taxon>Pseudomonadati</taxon>
        <taxon>Pseudomonadota</taxon>
        <taxon>Betaproteobacteria</taxon>
        <taxon>Rhodocyclales</taxon>
        <taxon>Zoogloeaceae</taxon>
        <taxon>Uliginosibacterium</taxon>
    </lineage>
</organism>
<evidence type="ECO:0000313" key="1">
    <source>
        <dbReference type="EMBL" id="NSL54818.1"/>
    </source>
</evidence>
<evidence type="ECO:0000313" key="2">
    <source>
        <dbReference type="Proteomes" id="UP000778523"/>
    </source>
</evidence>
<name>A0ABX2IKG8_9RHOO</name>
<dbReference type="Proteomes" id="UP000778523">
    <property type="component" value="Unassembled WGS sequence"/>
</dbReference>
<gene>
    <name evidence="1" type="ORF">HJ583_007260</name>
</gene>
<accession>A0ABX2IKG8</accession>